<evidence type="ECO:0000313" key="2">
    <source>
        <dbReference type="EMBL" id="RAL24189.1"/>
    </source>
</evidence>
<dbReference type="OrthoDB" id="4295522at2"/>
<dbReference type="Pfam" id="PF12867">
    <property type="entry name" value="DinB_2"/>
    <property type="match status" value="1"/>
</dbReference>
<dbReference type="InterPro" id="IPR034660">
    <property type="entry name" value="DinB/YfiT-like"/>
</dbReference>
<accession>A0A364K4J8</accession>
<dbReference type="Gene3D" id="1.20.120.450">
    <property type="entry name" value="dinb family like domain"/>
    <property type="match status" value="1"/>
</dbReference>
<reference evidence="2 3" key="1">
    <citation type="submission" date="2018-06" db="EMBL/GenBank/DDBJ databases">
        <title>Thermoflavimicrobium daqus sp. nov., a thermophilic microbe isolated from Moutai-flavour Daqu.</title>
        <authorList>
            <person name="Wang X."/>
            <person name="Zhou H."/>
        </authorList>
    </citation>
    <scope>NUCLEOTIDE SEQUENCE [LARGE SCALE GENOMIC DNA]</scope>
    <source>
        <strain evidence="2 3">FBKL4.011</strain>
    </source>
</reference>
<gene>
    <name evidence="2" type="ORF">DL897_10935</name>
</gene>
<dbReference type="Proteomes" id="UP000251213">
    <property type="component" value="Unassembled WGS sequence"/>
</dbReference>
<keyword evidence="3" id="KW-1185">Reference proteome</keyword>
<reference evidence="2 3" key="2">
    <citation type="submission" date="2018-06" db="EMBL/GenBank/DDBJ databases">
        <authorList>
            <person name="Zhirakovskaya E."/>
        </authorList>
    </citation>
    <scope>NUCLEOTIDE SEQUENCE [LARGE SCALE GENOMIC DNA]</scope>
    <source>
        <strain evidence="2 3">FBKL4.011</strain>
    </source>
</reference>
<dbReference type="EMBL" id="QJKK01000005">
    <property type="protein sequence ID" value="RAL24189.1"/>
    <property type="molecule type" value="Genomic_DNA"/>
</dbReference>
<comment type="caution">
    <text evidence="2">The sequence shown here is derived from an EMBL/GenBank/DDBJ whole genome shotgun (WGS) entry which is preliminary data.</text>
</comment>
<dbReference type="SUPFAM" id="SSF109854">
    <property type="entry name" value="DinB/YfiT-like putative metalloenzymes"/>
    <property type="match status" value="1"/>
</dbReference>
<proteinExistence type="predicted"/>
<sequence>MTKDYALGHIQLVRGLLFKALENVTEEQAKVIPTNFNNNILWNVGHIYVSFEHIVLGSVGKAQKIDWADLFVPGSKPAEWTKEAPTLEELKGLLQEQTSRVAEVLEGHLDDQAENPFKLGELATFTTARECISFSLFHEGLHVGTINNLKKLV</sequence>
<evidence type="ECO:0000259" key="1">
    <source>
        <dbReference type="Pfam" id="PF12867"/>
    </source>
</evidence>
<feature type="domain" description="DinB-like" evidence="1">
    <location>
        <begin position="11"/>
        <end position="146"/>
    </location>
</feature>
<dbReference type="RefSeq" id="WP_113659182.1">
    <property type="nucleotide sequence ID" value="NZ_KZ845667.1"/>
</dbReference>
<dbReference type="AlphaFoldDB" id="A0A364K4J8"/>
<dbReference type="InterPro" id="IPR024775">
    <property type="entry name" value="DinB-like"/>
</dbReference>
<evidence type="ECO:0000313" key="3">
    <source>
        <dbReference type="Proteomes" id="UP000251213"/>
    </source>
</evidence>
<organism evidence="2 3">
    <name type="scientific">Thermoflavimicrobium daqui</name>
    <dbReference type="NCBI Taxonomy" id="2137476"/>
    <lineage>
        <taxon>Bacteria</taxon>
        <taxon>Bacillati</taxon>
        <taxon>Bacillota</taxon>
        <taxon>Bacilli</taxon>
        <taxon>Bacillales</taxon>
        <taxon>Thermoactinomycetaceae</taxon>
        <taxon>Thermoflavimicrobium</taxon>
    </lineage>
</organism>
<protein>
    <submittedName>
        <fullName evidence="2">DinB family protein</fullName>
    </submittedName>
</protein>
<name>A0A364K4J8_9BACL</name>